<protein>
    <submittedName>
        <fullName evidence="1">CYP704B1 protein</fullName>
    </submittedName>
</protein>
<dbReference type="OrthoDB" id="10404768at2759"/>
<evidence type="ECO:0000313" key="2">
    <source>
        <dbReference type="Proteomes" id="UP000604046"/>
    </source>
</evidence>
<organism evidence="1 2">
    <name type="scientific">Symbiodinium natans</name>
    <dbReference type="NCBI Taxonomy" id="878477"/>
    <lineage>
        <taxon>Eukaryota</taxon>
        <taxon>Sar</taxon>
        <taxon>Alveolata</taxon>
        <taxon>Dinophyceae</taxon>
        <taxon>Suessiales</taxon>
        <taxon>Symbiodiniaceae</taxon>
        <taxon>Symbiodinium</taxon>
    </lineage>
</organism>
<keyword evidence="2" id="KW-1185">Reference proteome</keyword>
<sequence>MNELSSPPRPPTSEAVQKLSHIAAEMAVSTAQSEVWAQQVQEALCRAEALCKDLSHDEICTGLLQEASRRHQPAGGPQHESVLELERLQVIEAIDTLLRALRELEHRIAAHPWLEGDEESSSWVSSAQADLLSLQDIFLQRQAGCHLSAAVCDAARTALKVVAGRLAEALAALPRFVTCKLQSSGG</sequence>
<comment type="caution">
    <text evidence="1">The sequence shown here is derived from an EMBL/GenBank/DDBJ whole genome shotgun (WGS) entry which is preliminary data.</text>
</comment>
<name>A0A812SMZ4_9DINO</name>
<accession>A0A812SMZ4</accession>
<dbReference type="AlphaFoldDB" id="A0A812SMZ4"/>
<proteinExistence type="predicted"/>
<reference evidence="1" key="1">
    <citation type="submission" date="2021-02" db="EMBL/GenBank/DDBJ databases">
        <authorList>
            <person name="Dougan E. K."/>
            <person name="Rhodes N."/>
            <person name="Thang M."/>
            <person name="Chan C."/>
        </authorList>
    </citation>
    <scope>NUCLEOTIDE SEQUENCE</scope>
</reference>
<dbReference type="EMBL" id="CAJNDS010002462">
    <property type="protein sequence ID" value="CAE7487103.1"/>
    <property type="molecule type" value="Genomic_DNA"/>
</dbReference>
<gene>
    <name evidence="1" type="primary">CYP704B1</name>
    <name evidence="1" type="ORF">SNAT2548_LOCUS27321</name>
</gene>
<dbReference type="Proteomes" id="UP000604046">
    <property type="component" value="Unassembled WGS sequence"/>
</dbReference>
<evidence type="ECO:0000313" key="1">
    <source>
        <dbReference type="EMBL" id="CAE7487103.1"/>
    </source>
</evidence>